<dbReference type="Gene3D" id="3.20.20.140">
    <property type="entry name" value="Metal-dependent hydrolases"/>
    <property type="match status" value="1"/>
</dbReference>
<evidence type="ECO:0000313" key="5">
    <source>
        <dbReference type="Proteomes" id="UP001589865"/>
    </source>
</evidence>
<evidence type="ECO:0000256" key="2">
    <source>
        <dbReference type="ARBA" id="ARBA00022801"/>
    </source>
</evidence>
<evidence type="ECO:0000256" key="1">
    <source>
        <dbReference type="ARBA" id="ARBA00006745"/>
    </source>
</evidence>
<dbReference type="InterPro" id="IPR032466">
    <property type="entry name" value="Metal_Hydrolase"/>
</dbReference>
<dbReference type="SUPFAM" id="SSF51556">
    <property type="entry name" value="Metallo-dependent hydrolases"/>
    <property type="match status" value="1"/>
</dbReference>
<protein>
    <submittedName>
        <fullName evidence="4">Amidohydrolase family protein</fullName>
    </submittedName>
</protein>
<dbReference type="InterPro" id="IPR006680">
    <property type="entry name" value="Amidohydro-rel"/>
</dbReference>
<keyword evidence="2" id="KW-0378">Hydrolase</keyword>
<evidence type="ECO:0000313" key="4">
    <source>
        <dbReference type="EMBL" id="MFC0406812.1"/>
    </source>
</evidence>
<proteinExistence type="inferred from homology"/>
<dbReference type="Pfam" id="PF01979">
    <property type="entry name" value="Amidohydro_1"/>
    <property type="match status" value="1"/>
</dbReference>
<evidence type="ECO:0000259" key="3">
    <source>
        <dbReference type="Pfam" id="PF01979"/>
    </source>
</evidence>
<dbReference type="InterPro" id="IPR011059">
    <property type="entry name" value="Metal-dep_hydrolase_composite"/>
</dbReference>
<feature type="domain" description="Amidohydrolase-related" evidence="3">
    <location>
        <begin position="60"/>
        <end position="429"/>
    </location>
</feature>
<dbReference type="RefSeq" id="WP_377042496.1">
    <property type="nucleotide sequence ID" value="NZ_JBHLUN010000001.1"/>
</dbReference>
<keyword evidence="5" id="KW-1185">Reference proteome</keyword>
<dbReference type="Proteomes" id="UP001589865">
    <property type="component" value="Unassembled WGS sequence"/>
</dbReference>
<name>A0ABV6JM66_9PROT</name>
<comment type="caution">
    <text evidence="4">The sequence shown here is derived from an EMBL/GenBank/DDBJ whole genome shotgun (WGS) entry which is preliminary data.</text>
</comment>
<dbReference type="Gene3D" id="2.30.40.10">
    <property type="entry name" value="Urease, subunit C, domain 1"/>
    <property type="match status" value="1"/>
</dbReference>
<dbReference type="SUPFAM" id="SSF51338">
    <property type="entry name" value="Composite domain of metallo-dependent hydrolases"/>
    <property type="match status" value="1"/>
</dbReference>
<comment type="similarity">
    <text evidence="1">Belongs to the metallo-dependent hydrolases superfamily. ATZ/TRZ family.</text>
</comment>
<reference evidence="4 5" key="1">
    <citation type="submission" date="2024-09" db="EMBL/GenBank/DDBJ databases">
        <authorList>
            <person name="Sun Q."/>
            <person name="Mori K."/>
        </authorList>
    </citation>
    <scope>NUCLEOTIDE SEQUENCE [LARGE SCALE GENOMIC DNA]</scope>
    <source>
        <strain evidence="4 5">TBRC 5777</strain>
    </source>
</reference>
<sequence>MAILDPGKTAIFGSYVLAEVEGQPRVLRDHWVLTEGREIAAVTPTKPEGAEIVFDAPGRFVLPGLMNLHNHCFSEAVARTHSEDGAGRKNNQSIVYTVLLPLTKRGIEILSHEERLAVARMGILQLLKGGATTAMEPFRNGIPEMFEAAEEMGLRFYGAPYLFSTADAVAGRDGTVRYAAASGGVDDGAADLAAWDALHEAWEGRDEGRIRLAMSPHATDTCGPDLLRAAAARARELNVPITTHLAQSAGEVATIAARYDGRTPAEYLDWLGLLPELLAAHCIASTDADLRLMAARGATVLNCPRVFARAGTVASFGRFRAQGVRTVIGTDGYNMDLLGEMNAAAMISKLIAGDATVATSPEIIAAVTTEAAAAINRPDLGRIRAGAKADLTVVDLSHPHLQPTYEPQRALVWLANRGNVDVVMVDGRVLLGGGRYLHGDEAAITAAGAAAIRRIWDLPEARAAFEG</sequence>
<dbReference type="EMBL" id="JBHLUN010000001">
    <property type="protein sequence ID" value="MFC0406812.1"/>
    <property type="molecule type" value="Genomic_DNA"/>
</dbReference>
<dbReference type="PANTHER" id="PTHR43794">
    <property type="entry name" value="AMINOHYDROLASE SSNA-RELATED"/>
    <property type="match status" value="1"/>
</dbReference>
<organism evidence="4 5">
    <name type="scientific">Roseomonas elaeocarpi</name>
    <dbReference type="NCBI Taxonomy" id="907779"/>
    <lineage>
        <taxon>Bacteria</taxon>
        <taxon>Pseudomonadati</taxon>
        <taxon>Pseudomonadota</taxon>
        <taxon>Alphaproteobacteria</taxon>
        <taxon>Acetobacterales</taxon>
        <taxon>Roseomonadaceae</taxon>
        <taxon>Roseomonas</taxon>
    </lineage>
</organism>
<gene>
    <name evidence="4" type="ORF">ACFFGY_01040</name>
</gene>
<accession>A0ABV6JM66</accession>
<dbReference type="PANTHER" id="PTHR43794:SF11">
    <property type="entry name" value="AMIDOHYDROLASE-RELATED DOMAIN-CONTAINING PROTEIN"/>
    <property type="match status" value="1"/>
</dbReference>
<dbReference type="InterPro" id="IPR050287">
    <property type="entry name" value="MTA/SAH_deaminase"/>
</dbReference>